<name>A0A3S5A223_9PLAT</name>
<protein>
    <submittedName>
        <fullName evidence="2">Uncharacterized protein</fullName>
    </submittedName>
</protein>
<evidence type="ECO:0000256" key="1">
    <source>
        <dbReference type="SAM" id="MobiDB-lite"/>
    </source>
</evidence>
<gene>
    <name evidence="2" type="ORF">PXEA_LOCUS11106</name>
</gene>
<dbReference type="EMBL" id="CAAALY010033672">
    <property type="protein sequence ID" value="VEL17666.1"/>
    <property type="molecule type" value="Genomic_DNA"/>
</dbReference>
<organism evidence="2 3">
    <name type="scientific">Protopolystoma xenopodis</name>
    <dbReference type="NCBI Taxonomy" id="117903"/>
    <lineage>
        <taxon>Eukaryota</taxon>
        <taxon>Metazoa</taxon>
        <taxon>Spiralia</taxon>
        <taxon>Lophotrochozoa</taxon>
        <taxon>Platyhelminthes</taxon>
        <taxon>Monogenea</taxon>
        <taxon>Polyopisthocotylea</taxon>
        <taxon>Polystomatidea</taxon>
        <taxon>Polystomatidae</taxon>
        <taxon>Protopolystoma</taxon>
    </lineage>
</organism>
<evidence type="ECO:0000313" key="2">
    <source>
        <dbReference type="EMBL" id="VEL17666.1"/>
    </source>
</evidence>
<feature type="region of interest" description="Disordered" evidence="1">
    <location>
        <begin position="70"/>
        <end position="103"/>
    </location>
</feature>
<keyword evidence="3" id="KW-1185">Reference proteome</keyword>
<accession>A0A3S5A223</accession>
<comment type="caution">
    <text evidence="2">The sequence shown here is derived from an EMBL/GenBank/DDBJ whole genome shotgun (WGS) entry which is preliminary data.</text>
</comment>
<reference evidence="2" key="1">
    <citation type="submission" date="2018-11" db="EMBL/GenBank/DDBJ databases">
        <authorList>
            <consortium name="Pathogen Informatics"/>
        </authorList>
    </citation>
    <scope>NUCLEOTIDE SEQUENCE</scope>
</reference>
<evidence type="ECO:0000313" key="3">
    <source>
        <dbReference type="Proteomes" id="UP000784294"/>
    </source>
</evidence>
<proteinExistence type="predicted"/>
<sequence length="151" mass="16571">MFGGEIRTLIPPADDGGCLLTSCRFALQRIHADAVSEAISFGQEESAVVFWWNRPSNLFTKHFYSKWKRSPRKQHQQESSRKANLQLVKRNPPSSSGGIDLGNFSPNPFTRKGSGLNKYGFSLKPAFGDALTSAGFNSSPTCLSVARAKCT</sequence>
<dbReference type="Proteomes" id="UP000784294">
    <property type="component" value="Unassembled WGS sequence"/>
</dbReference>
<dbReference type="AlphaFoldDB" id="A0A3S5A223"/>